<keyword evidence="1" id="KW-0175">Coiled coil</keyword>
<feature type="coiled-coil region" evidence="1">
    <location>
        <begin position="303"/>
        <end position="330"/>
    </location>
</feature>
<dbReference type="GeneID" id="39746393"/>
<dbReference type="Proteomes" id="UP000195521">
    <property type="component" value="Unassembled WGS sequence"/>
</dbReference>
<dbReference type="EMBL" id="BDQF01000006">
    <property type="protein sequence ID" value="GAW79681.1"/>
    <property type="molecule type" value="Genomic_DNA"/>
</dbReference>
<protein>
    <submittedName>
        <fullName evidence="2">Uncharacterized protein</fullName>
    </submittedName>
</protein>
<organism evidence="2 3">
    <name type="scientific">Plasmodium gonderi</name>
    <dbReference type="NCBI Taxonomy" id="77519"/>
    <lineage>
        <taxon>Eukaryota</taxon>
        <taxon>Sar</taxon>
        <taxon>Alveolata</taxon>
        <taxon>Apicomplexa</taxon>
        <taxon>Aconoidasida</taxon>
        <taxon>Haemosporida</taxon>
        <taxon>Plasmodiidae</taxon>
        <taxon>Plasmodium</taxon>
        <taxon>Plasmodium (Plasmodium)</taxon>
    </lineage>
</organism>
<comment type="caution">
    <text evidence="2">The sequence shown here is derived from an EMBL/GenBank/DDBJ whole genome shotgun (WGS) entry which is preliminary data.</text>
</comment>
<keyword evidence="3" id="KW-1185">Reference proteome</keyword>
<dbReference type="RefSeq" id="XP_028542270.1">
    <property type="nucleotide sequence ID" value="XM_028686469.1"/>
</dbReference>
<dbReference type="OMA" id="YIITINE"/>
<dbReference type="AlphaFoldDB" id="A0A1Y1JAX2"/>
<evidence type="ECO:0000313" key="3">
    <source>
        <dbReference type="Proteomes" id="UP000195521"/>
    </source>
</evidence>
<gene>
    <name evidence="2" type="ORF">PGO_050910</name>
</gene>
<accession>A0A1Y1JAX2</accession>
<dbReference type="OrthoDB" id="372094at2759"/>
<proteinExistence type="predicted"/>
<feature type="coiled-coil region" evidence="1">
    <location>
        <begin position="457"/>
        <end position="491"/>
    </location>
</feature>
<sequence length="498" mass="58755">MSYLLDDKKILLKELLIQNEDIKRESENMQLENKAFSKLIENYEENIKFVKILPYIHYVCTSLYNVEEKICFNLSRHEFTSTMNHLLDESIGNYKHIFKSILTKSGEDTCLNEANDTFTEILPRQTSIRNEFTNGIYDINMDDMITSKCRNNITETLLHDEAKEESLPHCVEEDNTNTSDRKEQSPTLPCLMNEQNICLLWEREKASGEFYTIQSAKPHEDAHKTCLNLTEKQQLTMNEIEKIKGKIKKTTVHYENAKTIISSIISQCKILLFELDEETKNYKVLKETIKNDNYLMKRKNYLIEFYNDIIKKYKDKINQANKTNHTLLNLYRKKLSTINYIITISESINNVDFMYLHVLIHNKKLNYDGLMKEHEVNYACLRKILNEIRNMDDKITGNKKKEKEMHTLIEKNNFTLNELDKVIIDLTNKIDTSKNMSNKINQYEHVDILSSCSVLQCIQLSKDIHNIEKKIKSYERKIDIIENVKVKVKNKKKVQTRN</sequence>
<evidence type="ECO:0000256" key="1">
    <source>
        <dbReference type="SAM" id="Coils"/>
    </source>
</evidence>
<evidence type="ECO:0000313" key="2">
    <source>
        <dbReference type="EMBL" id="GAW79681.1"/>
    </source>
</evidence>
<feature type="coiled-coil region" evidence="1">
    <location>
        <begin position="5"/>
        <end position="46"/>
    </location>
</feature>
<reference evidence="3" key="1">
    <citation type="submission" date="2017-04" db="EMBL/GenBank/DDBJ databases">
        <title>Plasmodium gonderi genome.</title>
        <authorList>
            <person name="Arisue N."/>
            <person name="Honma H."/>
            <person name="Kawai S."/>
            <person name="Tougan T."/>
            <person name="Tanabe K."/>
            <person name="Horii T."/>
        </authorList>
    </citation>
    <scope>NUCLEOTIDE SEQUENCE [LARGE SCALE GENOMIC DNA]</scope>
    <source>
        <strain evidence="3">ATCC 30045</strain>
    </source>
</reference>
<name>A0A1Y1JAX2_PLAGO</name>